<keyword evidence="2" id="KW-0732">Signal</keyword>
<evidence type="ECO:0000256" key="2">
    <source>
        <dbReference type="SAM" id="SignalP"/>
    </source>
</evidence>
<protein>
    <submittedName>
        <fullName evidence="3">Glycerol kinase</fullName>
    </submittedName>
</protein>
<proteinExistence type="predicted"/>
<dbReference type="Proteomes" id="UP001632038">
    <property type="component" value="Unassembled WGS sequence"/>
</dbReference>
<gene>
    <name evidence="3" type="primary">GUT1_3</name>
    <name evidence="3" type="ORF">CASFOL_008469</name>
</gene>
<organism evidence="3 4">
    <name type="scientific">Castilleja foliolosa</name>
    <dbReference type="NCBI Taxonomy" id="1961234"/>
    <lineage>
        <taxon>Eukaryota</taxon>
        <taxon>Viridiplantae</taxon>
        <taxon>Streptophyta</taxon>
        <taxon>Embryophyta</taxon>
        <taxon>Tracheophyta</taxon>
        <taxon>Spermatophyta</taxon>
        <taxon>Magnoliopsida</taxon>
        <taxon>eudicotyledons</taxon>
        <taxon>Gunneridae</taxon>
        <taxon>Pentapetalae</taxon>
        <taxon>asterids</taxon>
        <taxon>lamiids</taxon>
        <taxon>Lamiales</taxon>
        <taxon>Orobanchaceae</taxon>
        <taxon>Pedicularideae</taxon>
        <taxon>Castillejinae</taxon>
        <taxon>Castilleja</taxon>
    </lineage>
</organism>
<comment type="caution">
    <text evidence="3">The sequence shown here is derived from an EMBL/GenBank/DDBJ whole genome shotgun (WGS) entry which is preliminary data.</text>
</comment>
<feature type="signal peptide" evidence="2">
    <location>
        <begin position="1"/>
        <end position="22"/>
    </location>
</feature>
<keyword evidence="3" id="KW-0808">Transferase</keyword>
<feature type="region of interest" description="Disordered" evidence="1">
    <location>
        <begin position="34"/>
        <end position="63"/>
    </location>
</feature>
<evidence type="ECO:0000313" key="4">
    <source>
        <dbReference type="Proteomes" id="UP001632038"/>
    </source>
</evidence>
<dbReference type="AlphaFoldDB" id="A0ABD3E344"/>
<keyword evidence="4" id="KW-1185">Reference proteome</keyword>
<keyword evidence="3" id="KW-0418">Kinase</keyword>
<dbReference type="GO" id="GO:0016301">
    <property type="term" value="F:kinase activity"/>
    <property type="evidence" value="ECO:0007669"/>
    <property type="project" value="UniProtKB-KW"/>
</dbReference>
<name>A0ABD3E344_9LAMI</name>
<evidence type="ECO:0000313" key="3">
    <source>
        <dbReference type="EMBL" id="KAL3647501.1"/>
    </source>
</evidence>
<accession>A0ABD3E344</accession>
<reference evidence="4" key="1">
    <citation type="journal article" date="2024" name="IScience">
        <title>Strigolactones Initiate the Formation of Haustorium-like Structures in Castilleja.</title>
        <authorList>
            <person name="Buerger M."/>
            <person name="Peterson D."/>
            <person name="Chory J."/>
        </authorList>
    </citation>
    <scope>NUCLEOTIDE SEQUENCE [LARGE SCALE GENOMIC DNA]</scope>
</reference>
<dbReference type="EMBL" id="JAVIJP010000009">
    <property type="protein sequence ID" value="KAL3647501.1"/>
    <property type="molecule type" value="Genomic_DNA"/>
</dbReference>
<evidence type="ECO:0000256" key="1">
    <source>
        <dbReference type="SAM" id="MobiDB-lite"/>
    </source>
</evidence>
<feature type="compositionally biased region" description="Polar residues" evidence="1">
    <location>
        <begin position="51"/>
        <end position="63"/>
    </location>
</feature>
<sequence>MKNRRWVLTIFLYVAFSLGIEAVKFQRTQRTERISAKKMTGAANDKDDESSGGSENEANISVG</sequence>
<feature type="chain" id="PRO_5044834516" evidence="2">
    <location>
        <begin position="23"/>
        <end position="63"/>
    </location>
</feature>